<keyword evidence="2" id="KW-1185">Reference proteome</keyword>
<comment type="caution">
    <text evidence="1">The sequence shown here is derived from an EMBL/GenBank/DDBJ whole genome shotgun (WGS) entry which is preliminary data.</text>
</comment>
<protein>
    <submittedName>
        <fullName evidence="1">Uncharacterized protein</fullName>
    </submittedName>
</protein>
<name>A0ACC2TNJ1_9FUNG</name>
<gene>
    <name evidence="1" type="ORF">DSO57_1029788</name>
</gene>
<dbReference type="EMBL" id="QTSX02002329">
    <property type="protein sequence ID" value="KAJ9076062.1"/>
    <property type="molecule type" value="Genomic_DNA"/>
</dbReference>
<dbReference type="Proteomes" id="UP001165960">
    <property type="component" value="Unassembled WGS sequence"/>
</dbReference>
<sequence>MGSRALGPLIRTVFIFFCIFIPLLRGDEGSHGLSQERESSFTYFSLGRDIFPWVCVLVGVGHITHGSKCLSSPNVAHIGLVNASLRGHPSDSLDGILVEPSPRMGAKLSYFIPPLSQCSINY</sequence>
<accession>A0ACC2TNJ1</accession>
<evidence type="ECO:0000313" key="2">
    <source>
        <dbReference type="Proteomes" id="UP001165960"/>
    </source>
</evidence>
<proteinExistence type="predicted"/>
<organism evidence="1 2">
    <name type="scientific">Entomophthora muscae</name>
    <dbReference type="NCBI Taxonomy" id="34485"/>
    <lineage>
        <taxon>Eukaryota</taxon>
        <taxon>Fungi</taxon>
        <taxon>Fungi incertae sedis</taxon>
        <taxon>Zoopagomycota</taxon>
        <taxon>Entomophthoromycotina</taxon>
        <taxon>Entomophthoromycetes</taxon>
        <taxon>Entomophthorales</taxon>
        <taxon>Entomophthoraceae</taxon>
        <taxon>Entomophthora</taxon>
    </lineage>
</organism>
<reference evidence="1" key="1">
    <citation type="submission" date="2022-04" db="EMBL/GenBank/DDBJ databases">
        <title>Genome of the entomopathogenic fungus Entomophthora muscae.</title>
        <authorList>
            <person name="Elya C."/>
            <person name="Lovett B.R."/>
            <person name="Lee E."/>
            <person name="Macias A.M."/>
            <person name="Hajek A.E."/>
            <person name="De Bivort B.L."/>
            <person name="Kasson M.T."/>
            <person name="De Fine Licht H.H."/>
            <person name="Stajich J.E."/>
        </authorList>
    </citation>
    <scope>NUCLEOTIDE SEQUENCE</scope>
    <source>
        <strain evidence="1">Berkeley</strain>
    </source>
</reference>
<evidence type="ECO:0000313" key="1">
    <source>
        <dbReference type="EMBL" id="KAJ9076062.1"/>
    </source>
</evidence>